<dbReference type="Proteomes" id="UP000824782">
    <property type="component" value="Unassembled WGS sequence"/>
</dbReference>
<proteinExistence type="predicted"/>
<keyword evidence="2" id="KW-1185">Reference proteome</keyword>
<accession>A0AAV7ABV0</accession>
<evidence type="ECO:0000313" key="1">
    <source>
        <dbReference type="EMBL" id="KAG8556551.1"/>
    </source>
</evidence>
<reference evidence="1" key="1">
    <citation type="thesis" date="2020" institute="ProQuest LLC" country="789 East Eisenhower Parkway, Ann Arbor, MI, USA">
        <title>Comparative Genomics and Chromosome Evolution.</title>
        <authorList>
            <person name="Mudd A.B."/>
        </authorList>
    </citation>
    <scope>NUCLEOTIDE SEQUENCE</scope>
    <source>
        <strain evidence="1">237g6f4</strain>
        <tissue evidence="1">Blood</tissue>
    </source>
</reference>
<gene>
    <name evidence="1" type="ORF">GDO81_018112</name>
</gene>
<name>A0AAV7ABV0_ENGPU</name>
<comment type="caution">
    <text evidence="1">The sequence shown here is derived from an EMBL/GenBank/DDBJ whole genome shotgun (WGS) entry which is preliminary data.</text>
</comment>
<dbReference type="EMBL" id="WNYA01000009">
    <property type="protein sequence ID" value="KAG8556551.1"/>
    <property type="molecule type" value="Genomic_DNA"/>
</dbReference>
<organism evidence="1 2">
    <name type="scientific">Engystomops pustulosus</name>
    <name type="common">Tungara frog</name>
    <name type="synonym">Physalaemus pustulosus</name>
    <dbReference type="NCBI Taxonomy" id="76066"/>
    <lineage>
        <taxon>Eukaryota</taxon>
        <taxon>Metazoa</taxon>
        <taxon>Chordata</taxon>
        <taxon>Craniata</taxon>
        <taxon>Vertebrata</taxon>
        <taxon>Euteleostomi</taxon>
        <taxon>Amphibia</taxon>
        <taxon>Batrachia</taxon>
        <taxon>Anura</taxon>
        <taxon>Neobatrachia</taxon>
        <taxon>Hyloidea</taxon>
        <taxon>Leptodactylidae</taxon>
        <taxon>Leiuperinae</taxon>
        <taxon>Engystomops</taxon>
    </lineage>
</organism>
<evidence type="ECO:0000313" key="2">
    <source>
        <dbReference type="Proteomes" id="UP000824782"/>
    </source>
</evidence>
<sequence length="88" mass="9300">MSPFRKLDPSKNLSGVVVTLPLGEFSIGGAAEIRFSDYIRLVTCKVKAEPCDQTSDQKSKPGGGCSKGIEADAMTQCFSSLQVTGPES</sequence>
<dbReference type="AlphaFoldDB" id="A0AAV7ABV0"/>
<protein>
    <submittedName>
        <fullName evidence="1">Uncharacterized protein</fullName>
    </submittedName>
</protein>